<gene>
    <name evidence="2" type="ORF">L484_011866</name>
</gene>
<dbReference type="EMBL" id="KE345942">
    <property type="protein sequence ID" value="EXC21424.1"/>
    <property type="molecule type" value="Genomic_DNA"/>
</dbReference>
<name>W9SCF7_9ROSA</name>
<protein>
    <submittedName>
        <fullName evidence="2">Uncharacterized protein</fullName>
    </submittedName>
</protein>
<keyword evidence="3" id="KW-1185">Reference proteome</keyword>
<organism evidence="2 3">
    <name type="scientific">Morus notabilis</name>
    <dbReference type="NCBI Taxonomy" id="981085"/>
    <lineage>
        <taxon>Eukaryota</taxon>
        <taxon>Viridiplantae</taxon>
        <taxon>Streptophyta</taxon>
        <taxon>Embryophyta</taxon>
        <taxon>Tracheophyta</taxon>
        <taxon>Spermatophyta</taxon>
        <taxon>Magnoliopsida</taxon>
        <taxon>eudicotyledons</taxon>
        <taxon>Gunneridae</taxon>
        <taxon>Pentapetalae</taxon>
        <taxon>rosids</taxon>
        <taxon>fabids</taxon>
        <taxon>Rosales</taxon>
        <taxon>Moraceae</taxon>
        <taxon>Moreae</taxon>
        <taxon>Morus</taxon>
    </lineage>
</organism>
<evidence type="ECO:0000313" key="3">
    <source>
        <dbReference type="Proteomes" id="UP000030645"/>
    </source>
</evidence>
<evidence type="ECO:0000313" key="2">
    <source>
        <dbReference type="EMBL" id="EXC21424.1"/>
    </source>
</evidence>
<reference evidence="3" key="1">
    <citation type="submission" date="2013-01" db="EMBL/GenBank/DDBJ databases">
        <title>Draft Genome Sequence of a Mulberry Tree, Morus notabilis C.K. Schneid.</title>
        <authorList>
            <person name="He N."/>
            <person name="Zhao S."/>
        </authorList>
    </citation>
    <scope>NUCLEOTIDE SEQUENCE</scope>
</reference>
<feature type="compositionally biased region" description="Basic and acidic residues" evidence="1">
    <location>
        <begin position="84"/>
        <end position="100"/>
    </location>
</feature>
<evidence type="ECO:0000256" key="1">
    <source>
        <dbReference type="SAM" id="MobiDB-lite"/>
    </source>
</evidence>
<feature type="region of interest" description="Disordered" evidence="1">
    <location>
        <begin position="70"/>
        <end position="100"/>
    </location>
</feature>
<proteinExistence type="predicted"/>
<dbReference type="Proteomes" id="UP000030645">
    <property type="component" value="Unassembled WGS sequence"/>
</dbReference>
<dbReference type="AlphaFoldDB" id="W9SCF7"/>
<sequence>MHSNLQSEYLEVIGRLIHRLNATARRTDEKQRCLSRGVVIPALYIEFKGSLGAEKIFPGKLEFPEKIKSATGGEEEPGLVGAGREARARLSSDGEFDCER</sequence>
<accession>W9SCF7</accession>